<feature type="transmembrane region" description="Helical" evidence="6">
    <location>
        <begin position="39"/>
        <end position="59"/>
    </location>
</feature>
<evidence type="ECO:0000256" key="1">
    <source>
        <dbReference type="ARBA" id="ARBA00004651"/>
    </source>
</evidence>
<dbReference type="AlphaFoldDB" id="E7RF27"/>
<organism evidence="8 9">
    <name type="scientific">Planococcus donghaensis MPA1U2</name>
    <dbReference type="NCBI Taxonomy" id="933115"/>
    <lineage>
        <taxon>Bacteria</taxon>
        <taxon>Bacillati</taxon>
        <taxon>Bacillota</taxon>
        <taxon>Bacilli</taxon>
        <taxon>Bacillales</taxon>
        <taxon>Caryophanaceae</taxon>
        <taxon>Planococcus</taxon>
    </lineage>
</organism>
<evidence type="ECO:0000259" key="7">
    <source>
        <dbReference type="PROSITE" id="PS50887"/>
    </source>
</evidence>
<evidence type="ECO:0000313" key="8">
    <source>
        <dbReference type="EMBL" id="EGA90426.1"/>
    </source>
</evidence>
<dbReference type="GO" id="GO:0043709">
    <property type="term" value="P:cell adhesion involved in single-species biofilm formation"/>
    <property type="evidence" value="ECO:0007669"/>
    <property type="project" value="TreeGrafter"/>
</dbReference>
<dbReference type="PANTHER" id="PTHR45138">
    <property type="entry name" value="REGULATORY COMPONENTS OF SENSORY TRANSDUCTION SYSTEM"/>
    <property type="match status" value="1"/>
</dbReference>
<accession>E7RF27</accession>
<evidence type="ECO:0000256" key="4">
    <source>
        <dbReference type="ARBA" id="ARBA00022989"/>
    </source>
</evidence>
<comment type="caution">
    <text evidence="8">The sequence shown here is derived from an EMBL/GenBank/DDBJ whole genome shotgun (WGS) entry which is preliminary data.</text>
</comment>
<dbReference type="eggNOG" id="COG3437">
    <property type="taxonomic scope" value="Bacteria"/>
</dbReference>
<gene>
    <name evidence="8" type="ORF">GPDM_05346</name>
</gene>
<dbReference type="SMART" id="SM00267">
    <property type="entry name" value="GGDEF"/>
    <property type="match status" value="1"/>
</dbReference>
<dbReference type="PANTHER" id="PTHR45138:SF9">
    <property type="entry name" value="DIGUANYLATE CYCLASE DGCM-RELATED"/>
    <property type="match status" value="1"/>
</dbReference>
<proteinExistence type="predicted"/>
<sequence length="372" mass="42176">MATLLFFFLENMALIIALLYIALKVKEFWFPDLTESKRLVFLSIIFISFLTFSVMHKPYLYMGMRLDLREVALYFISYIGGWKVGLLSSIFPSVFRYYLGGPTAIMGILQAILLPVIIGSLFRNKQKTNKFFSLIDLKRMMIGLLVFEVIKSALMLVTTPATLSIIVPMAIFAGIAVLVMGLMTNGENYHVLLRKELEVHSNQDPLTQLANMRFFRKEIQTFVSNDVPIAIIMLDVDYFKSYNDAHGHQKGDAVLRSIGQLMKDNTRPNDFVARYGGEEFIICIAQPFDERKALEIAEKVRTEIERYPFDGQELQPKGNLTVSLGISLYSANKTLDQLIGEADQALFQSKRSGRNQVTVYIEVTQAEAISAL</sequence>
<feature type="transmembrane region" description="Helical" evidence="6">
    <location>
        <begin position="5"/>
        <end position="23"/>
    </location>
</feature>
<dbReference type="InterPro" id="IPR043128">
    <property type="entry name" value="Rev_trsase/Diguanyl_cyclase"/>
</dbReference>
<dbReference type="GO" id="GO:1902201">
    <property type="term" value="P:negative regulation of bacterial-type flagellum-dependent cell motility"/>
    <property type="evidence" value="ECO:0007669"/>
    <property type="project" value="TreeGrafter"/>
</dbReference>
<evidence type="ECO:0000256" key="5">
    <source>
        <dbReference type="ARBA" id="ARBA00023136"/>
    </source>
</evidence>
<dbReference type="Gene3D" id="3.30.70.270">
    <property type="match status" value="1"/>
</dbReference>
<keyword evidence="2" id="KW-1003">Cell membrane</keyword>
<dbReference type="CDD" id="cd01949">
    <property type="entry name" value="GGDEF"/>
    <property type="match status" value="1"/>
</dbReference>
<dbReference type="EMBL" id="AEPB01000018">
    <property type="protein sequence ID" value="EGA90426.1"/>
    <property type="molecule type" value="Genomic_DNA"/>
</dbReference>
<dbReference type="InterPro" id="IPR000160">
    <property type="entry name" value="GGDEF_dom"/>
</dbReference>
<feature type="domain" description="GGDEF" evidence="7">
    <location>
        <begin position="227"/>
        <end position="362"/>
    </location>
</feature>
<dbReference type="GO" id="GO:0000155">
    <property type="term" value="F:phosphorelay sensor kinase activity"/>
    <property type="evidence" value="ECO:0007669"/>
    <property type="project" value="InterPro"/>
</dbReference>
<feature type="transmembrane region" description="Helical" evidence="6">
    <location>
        <begin position="142"/>
        <end position="159"/>
    </location>
</feature>
<protein>
    <submittedName>
        <fullName evidence="8">GGDEF/HD domain protein</fullName>
    </submittedName>
</protein>
<dbReference type="RefSeq" id="WP_008429662.1">
    <property type="nucleotide sequence ID" value="NZ_AEPB01000018.1"/>
</dbReference>
<dbReference type="NCBIfam" id="TIGR00254">
    <property type="entry name" value="GGDEF"/>
    <property type="match status" value="1"/>
</dbReference>
<dbReference type="GO" id="GO:0052621">
    <property type="term" value="F:diguanylate cyclase activity"/>
    <property type="evidence" value="ECO:0007669"/>
    <property type="project" value="TreeGrafter"/>
</dbReference>
<evidence type="ECO:0000313" key="9">
    <source>
        <dbReference type="Proteomes" id="UP000003052"/>
    </source>
</evidence>
<name>E7RF27_9BACL</name>
<dbReference type="Pfam" id="PF00990">
    <property type="entry name" value="GGDEF"/>
    <property type="match status" value="1"/>
</dbReference>
<keyword evidence="3 6" id="KW-0812">Transmembrane</keyword>
<comment type="subcellular location">
    <subcellularLocation>
        <location evidence="1">Cell membrane</location>
        <topology evidence="1">Multi-pass membrane protein</topology>
    </subcellularLocation>
</comment>
<feature type="transmembrane region" description="Helical" evidence="6">
    <location>
        <begin position="97"/>
        <end position="122"/>
    </location>
</feature>
<dbReference type="InterPro" id="IPR050469">
    <property type="entry name" value="Diguanylate_Cyclase"/>
</dbReference>
<evidence type="ECO:0000256" key="6">
    <source>
        <dbReference type="SAM" id="Phobius"/>
    </source>
</evidence>
<keyword evidence="4 6" id="KW-1133">Transmembrane helix</keyword>
<dbReference type="FunFam" id="3.30.70.270:FF:000001">
    <property type="entry name" value="Diguanylate cyclase domain protein"/>
    <property type="match status" value="1"/>
</dbReference>
<keyword evidence="5 6" id="KW-0472">Membrane</keyword>
<dbReference type="Proteomes" id="UP000003052">
    <property type="component" value="Unassembled WGS sequence"/>
</dbReference>
<dbReference type="GO" id="GO:0005886">
    <property type="term" value="C:plasma membrane"/>
    <property type="evidence" value="ECO:0007669"/>
    <property type="project" value="UniProtKB-SubCell"/>
</dbReference>
<evidence type="ECO:0000256" key="3">
    <source>
        <dbReference type="ARBA" id="ARBA00022692"/>
    </source>
</evidence>
<dbReference type="SUPFAM" id="SSF55073">
    <property type="entry name" value="Nucleotide cyclase"/>
    <property type="match status" value="1"/>
</dbReference>
<dbReference type="PROSITE" id="PS50887">
    <property type="entry name" value="GGDEF"/>
    <property type="match status" value="1"/>
</dbReference>
<dbReference type="InterPro" id="IPR011620">
    <property type="entry name" value="Sig_transdc_His_kinase_LytS_TM"/>
</dbReference>
<reference evidence="8 9" key="1">
    <citation type="journal article" date="2011" name="J. Bacteriol.">
        <title>The Draft Genome of Planococcus donghaensis MPA1U2 Reveals Nonsporulation Pathways Controlled by a Conserved Spo0A Regulon.</title>
        <authorList>
            <person name="Pearson M.D."/>
            <person name="Noller H.F."/>
        </authorList>
    </citation>
    <scope>NUCLEOTIDE SEQUENCE [LARGE SCALE GENOMIC DNA]</scope>
    <source>
        <strain evidence="8 9">MPA1U2</strain>
    </source>
</reference>
<dbReference type="GO" id="GO:0071555">
    <property type="term" value="P:cell wall organization"/>
    <property type="evidence" value="ECO:0007669"/>
    <property type="project" value="InterPro"/>
</dbReference>
<dbReference type="OrthoDB" id="69083at2"/>
<feature type="transmembrane region" description="Helical" evidence="6">
    <location>
        <begin position="165"/>
        <end position="185"/>
    </location>
</feature>
<evidence type="ECO:0000256" key="2">
    <source>
        <dbReference type="ARBA" id="ARBA00022475"/>
    </source>
</evidence>
<dbReference type="Pfam" id="PF07694">
    <property type="entry name" value="5TM-5TMR_LYT"/>
    <property type="match status" value="1"/>
</dbReference>
<dbReference type="InterPro" id="IPR029787">
    <property type="entry name" value="Nucleotide_cyclase"/>
</dbReference>
<feature type="transmembrane region" description="Helical" evidence="6">
    <location>
        <begin position="71"/>
        <end position="91"/>
    </location>
</feature>